<sequence length="223" mass="25353">MHQSTLAFSPDLKAQIINLGPRSLAYDRPTEVPVPGAEQSWLKRSLLHIGGYYTRESQLIRGSKVLYSDIVEQATNKEFYKAMDLEYRFATTYSLLCLHVWLILVRLRAEGKNGKDLAQMMYENFQEDVELRVRAEGVKVRVGKWLSDLEKNFYGSSMAYDKALQGEGDLTEALLRNVYGLDSGKRKRAEALAKYVQREVACLSMTDSEAVMSGQVKFSTDFL</sequence>
<evidence type="ECO:0000313" key="4">
    <source>
        <dbReference type="Proteomes" id="UP001491310"/>
    </source>
</evidence>
<gene>
    <name evidence="3" type="ORF">WJX75_005649</name>
</gene>
<keyword evidence="4" id="KW-1185">Reference proteome</keyword>
<name>A0ABR2YPK7_9CHLO</name>
<dbReference type="PANTHER" id="PTHR12184:SF1">
    <property type="entry name" value="UBIQUINOL-CYTOCHROME-C REDUCTASE COMPLEX ASSEMBLY FACTOR 1"/>
    <property type="match status" value="1"/>
</dbReference>
<dbReference type="InterPro" id="IPR007129">
    <property type="entry name" value="Ubiqinol_cyt_c_chaperone_CPB3"/>
</dbReference>
<proteinExistence type="inferred from homology"/>
<dbReference type="InterPro" id="IPR021150">
    <property type="entry name" value="Ubiq_cyt_c_chap"/>
</dbReference>
<organism evidence="3 4">
    <name type="scientific">Coccomyxa subellipsoidea</name>
    <dbReference type="NCBI Taxonomy" id="248742"/>
    <lineage>
        <taxon>Eukaryota</taxon>
        <taxon>Viridiplantae</taxon>
        <taxon>Chlorophyta</taxon>
        <taxon>core chlorophytes</taxon>
        <taxon>Trebouxiophyceae</taxon>
        <taxon>Trebouxiophyceae incertae sedis</taxon>
        <taxon>Coccomyxaceae</taxon>
        <taxon>Coccomyxa</taxon>
    </lineage>
</organism>
<evidence type="ECO:0000313" key="3">
    <source>
        <dbReference type="EMBL" id="KAK9908990.1"/>
    </source>
</evidence>
<evidence type="ECO:0000259" key="2">
    <source>
        <dbReference type="Pfam" id="PF03981"/>
    </source>
</evidence>
<comment type="similarity">
    <text evidence="1">Belongs to the CBP3 family.</text>
</comment>
<accession>A0ABR2YPK7</accession>
<reference evidence="3 4" key="1">
    <citation type="journal article" date="2024" name="Nat. Commun.">
        <title>Phylogenomics reveals the evolutionary origins of lichenization in chlorophyte algae.</title>
        <authorList>
            <person name="Puginier C."/>
            <person name="Libourel C."/>
            <person name="Otte J."/>
            <person name="Skaloud P."/>
            <person name="Haon M."/>
            <person name="Grisel S."/>
            <person name="Petersen M."/>
            <person name="Berrin J.G."/>
            <person name="Delaux P.M."/>
            <person name="Dal Grande F."/>
            <person name="Keller J."/>
        </authorList>
    </citation>
    <scope>NUCLEOTIDE SEQUENCE [LARGE SCALE GENOMIC DNA]</scope>
    <source>
        <strain evidence="3 4">SAG 216-7</strain>
    </source>
</reference>
<dbReference type="Proteomes" id="UP001491310">
    <property type="component" value="Unassembled WGS sequence"/>
</dbReference>
<comment type="caution">
    <text evidence="3">The sequence shown here is derived from an EMBL/GenBank/DDBJ whole genome shotgun (WGS) entry which is preliminary data.</text>
</comment>
<dbReference type="Pfam" id="PF03981">
    <property type="entry name" value="Ubiq_cyt_C_chap"/>
    <property type="match status" value="1"/>
</dbReference>
<protein>
    <recommendedName>
        <fullName evidence="2">Ubiquinol-cytochrome c chaperone domain-containing protein</fullName>
    </recommendedName>
</protein>
<evidence type="ECO:0000256" key="1">
    <source>
        <dbReference type="ARBA" id="ARBA00006407"/>
    </source>
</evidence>
<feature type="domain" description="Ubiquinol-cytochrome c chaperone" evidence="2">
    <location>
        <begin position="83"/>
        <end position="218"/>
    </location>
</feature>
<dbReference type="PANTHER" id="PTHR12184">
    <property type="entry name" value="UBIQUINOL-CYTOCHROME C REDUCTASE COMPLEX ASSEMBLY FACTOR 1 FAMILY MEMBER"/>
    <property type="match status" value="1"/>
</dbReference>
<dbReference type="EMBL" id="JALJOT010000007">
    <property type="protein sequence ID" value="KAK9908990.1"/>
    <property type="molecule type" value="Genomic_DNA"/>
</dbReference>